<evidence type="ECO:0000259" key="3">
    <source>
        <dbReference type="PROSITE" id="PS50048"/>
    </source>
</evidence>
<evidence type="ECO:0000256" key="2">
    <source>
        <dbReference type="ARBA" id="ARBA00023242"/>
    </source>
</evidence>
<comment type="caution">
    <text evidence="4">The sequence shown here is derived from an EMBL/GenBank/DDBJ whole genome shotgun (WGS) entry which is preliminary data.</text>
</comment>
<dbReference type="PANTHER" id="PTHR37534">
    <property type="entry name" value="TRANSCRIPTIONAL ACTIVATOR PROTEIN UGA3"/>
    <property type="match status" value="1"/>
</dbReference>
<dbReference type="GO" id="GO:0008270">
    <property type="term" value="F:zinc ion binding"/>
    <property type="evidence" value="ECO:0007669"/>
    <property type="project" value="InterPro"/>
</dbReference>
<name>A0A9W8YDY3_9PLEO</name>
<dbReference type="EMBL" id="JAPEUY010000004">
    <property type="protein sequence ID" value="KAJ4373838.1"/>
    <property type="molecule type" value="Genomic_DNA"/>
</dbReference>
<evidence type="ECO:0000313" key="4">
    <source>
        <dbReference type="EMBL" id="KAJ4373838.1"/>
    </source>
</evidence>
<dbReference type="Pfam" id="PF00172">
    <property type="entry name" value="Zn_clus"/>
    <property type="match status" value="1"/>
</dbReference>
<dbReference type="PANTHER" id="PTHR37534:SF20">
    <property type="entry name" value="PRO1A C6 ZINK-FINGER PROTEIN"/>
    <property type="match status" value="1"/>
</dbReference>
<dbReference type="CDD" id="cd00067">
    <property type="entry name" value="GAL4"/>
    <property type="match status" value="1"/>
</dbReference>
<keyword evidence="5" id="KW-1185">Reference proteome</keyword>
<protein>
    <recommendedName>
        <fullName evidence="3">Zn(2)-C6 fungal-type domain-containing protein</fullName>
    </recommendedName>
</protein>
<dbReference type="PROSITE" id="PS50048">
    <property type="entry name" value="ZN2_CY6_FUNGAL_2"/>
    <property type="match status" value="1"/>
</dbReference>
<dbReference type="GO" id="GO:0005634">
    <property type="term" value="C:nucleus"/>
    <property type="evidence" value="ECO:0007669"/>
    <property type="project" value="UniProtKB-SubCell"/>
</dbReference>
<dbReference type="Pfam" id="PF11951">
    <property type="entry name" value="Fungal_trans_2"/>
    <property type="match status" value="1"/>
</dbReference>
<accession>A0A9W8YDY3</accession>
<dbReference type="PROSITE" id="PS00463">
    <property type="entry name" value="ZN2_CY6_FUNGAL_1"/>
    <property type="match status" value="1"/>
</dbReference>
<organism evidence="4 5">
    <name type="scientific">Neocucurbitaria cava</name>
    <dbReference type="NCBI Taxonomy" id="798079"/>
    <lineage>
        <taxon>Eukaryota</taxon>
        <taxon>Fungi</taxon>
        <taxon>Dikarya</taxon>
        <taxon>Ascomycota</taxon>
        <taxon>Pezizomycotina</taxon>
        <taxon>Dothideomycetes</taxon>
        <taxon>Pleosporomycetidae</taxon>
        <taxon>Pleosporales</taxon>
        <taxon>Pleosporineae</taxon>
        <taxon>Cucurbitariaceae</taxon>
        <taxon>Neocucurbitaria</taxon>
    </lineage>
</organism>
<dbReference type="SUPFAM" id="SSF57701">
    <property type="entry name" value="Zn2/Cys6 DNA-binding domain"/>
    <property type="match status" value="1"/>
</dbReference>
<dbReference type="InterPro" id="IPR001138">
    <property type="entry name" value="Zn2Cys6_DnaBD"/>
</dbReference>
<dbReference type="AlphaFoldDB" id="A0A9W8YDY3"/>
<dbReference type="OrthoDB" id="5213892at2759"/>
<evidence type="ECO:0000313" key="5">
    <source>
        <dbReference type="Proteomes" id="UP001140560"/>
    </source>
</evidence>
<reference evidence="4" key="1">
    <citation type="submission" date="2022-10" db="EMBL/GenBank/DDBJ databases">
        <title>Tapping the CABI collections for fungal endophytes: first genome assemblies for Collariella, Neodidymelliopsis, Ascochyta clinopodiicola, Didymella pomorum, Didymosphaeria variabile, Neocosmospora piperis and Neocucurbitaria cava.</title>
        <authorList>
            <person name="Hill R."/>
        </authorList>
    </citation>
    <scope>NUCLEOTIDE SEQUENCE</scope>
    <source>
        <strain evidence="4">IMI 356814</strain>
    </source>
</reference>
<proteinExistence type="predicted"/>
<comment type="subcellular location">
    <subcellularLocation>
        <location evidence="1">Nucleus</location>
    </subcellularLocation>
</comment>
<dbReference type="Gene3D" id="4.10.240.10">
    <property type="entry name" value="Zn(2)-C6 fungal-type DNA-binding domain"/>
    <property type="match status" value="1"/>
</dbReference>
<evidence type="ECO:0000256" key="1">
    <source>
        <dbReference type="ARBA" id="ARBA00004123"/>
    </source>
</evidence>
<dbReference type="GO" id="GO:0000981">
    <property type="term" value="F:DNA-binding transcription factor activity, RNA polymerase II-specific"/>
    <property type="evidence" value="ECO:0007669"/>
    <property type="project" value="InterPro"/>
</dbReference>
<dbReference type="SMART" id="SM00066">
    <property type="entry name" value="GAL4"/>
    <property type="match status" value="1"/>
</dbReference>
<dbReference type="InterPro" id="IPR021858">
    <property type="entry name" value="Fun_TF"/>
</dbReference>
<gene>
    <name evidence="4" type="ORF">N0V83_002577</name>
</gene>
<dbReference type="Proteomes" id="UP001140560">
    <property type="component" value="Unassembled WGS sequence"/>
</dbReference>
<feature type="domain" description="Zn(2)-C6 fungal-type" evidence="3">
    <location>
        <begin position="13"/>
        <end position="43"/>
    </location>
</feature>
<dbReference type="InterPro" id="IPR036864">
    <property type="entry name" value="Zn2-C6_fun-type_DNA-bd_sf"/>
</dbReference>
<keyword evidence="2" id="KW-0539">Nucleus</keyword>
<sequence>MGRNNSTTKSFSGCWTCRLRRKKCDETRPVCDACASLHIVCYFDQTKPEWMDGGVRQEEMAERVKREVKEKAYLRREERAAPVPVDQASSSAASDEGPLLPQNGYKCLPNPICDLRNTPETQIDGVKPYAGAGTISLPHTSECVLLSRDTRDNMGLGGSDTILYMFYHEHLLPFLFPFYRPSVFEGGKAWIMEMMMKSPVIRQTAFCQSSYFISLARGIHDTDTHWETVLAQTQEAFGMLGKALQVIDGAGIADHLHGAVRILASIMQVQRFEIAVLSFDNCHAHLNAGLVLFRQLLDSVASVRVPSPEQEAFRFSSALLVLDDIIASTVLQEEPNLYEYHRSLLGDSNPTIKLEAIVGCQNWALLQIGEIAVLDAWKQQCTKVGVLDVMELVHRATAIKVSLETQIAQLETRPTHTLDESSSILDVFTADHGEYRRTLASQSTLVTRVWAHAALIYLSVVVSGWQPANNDVRYHVSRIVELLSHQISPRALLRGMVWPFCVAGCLAEPLYEGRFRSMVEELQPPGIFGTVRKALQIMENVWRNRNVGDAASRDLASCFRSQGDLVLLV</sequence>